<feature type="transmembrane region" description="Helical" evidence="8">
    <location>
        <begin position="230"/>
        <end position="257"/>
    </location>
</feature>
<dbReference type="Proteomes" id="UP000293296">
    <property type="component" value="Chromosome"/>
</dbReference>
<keyword evidence="6 8" id="KW-1133">Transmembrane helix</keyword>
<dbReference type="Pfam" id="PF03600">
    <property type="entry name" value="CitMHS"/>
    <property type="match status" value="1"/>
</dbReference>
<evidence type="ECO:0000313" key="11">
    <source>
        <dbReference type="Proteomes" id="UP000293296"/>
    </source>
</evidence>
<dbReference type="PANTHER" id="PTHR43568">
    <property type="entry name" value="P PROTEIN"/>
    <property type="match status" value="1"/>
</dbReference>
<evidence type="ECO:0000256" key="2">
    <source>
        <dbReference type="ARBA" id="ARBA00009843"/>
    </source>
</evidence>
<dbReference type="PRINTS" id="PR00758">
    <property type="entry name" value="ARSENICPUMP"/>
</dbReference>
<feature type="transmembrane region" description="Helical" evidence="8">
    <location>
        <begin position="277"/>
        <end position="298"/>
    </location>
</feature>
<dbReference type="GO" id="GO:0005886">
    <property type="term" value="C:plasma membrane"/>
    <property type="evidence" value="ECO:0007669"/>
    <property type="project" value="UniProtKB-SubCell"/>
</dbReference>
<comment type="subcellular location">
    <subcellularLocation>
        <location evidence="1">Cell membrane</location>
        <topology evidence="1">Multi-pass membrane protein</topology>
    </subcellularLocation>
</comment>
<feature type="transmembrane region" description="Helical" evidence="8">
    <location>
        <begin position="376"/>
        <end position="405"/>
    </location>
</feature>
<dbReference type="CDD" id="cd01116">
    <property type="entry name" value="P_permease"/>
    <property type="match status" value="1"/>
</dbReference>
<dbReference type="RefSeq" id="WP_129354737.1">
    <property type="nucleotide sequence ID" value="NZ_CP026538.1"/>
</dbReference>
<keyword evidence="5 8" id="KW-0812">Transmembrane</keyword>
<keyword evidence="4" id="KW-1003">Cell membrane</keyword>
<feature type="transmembrane region" description="Helical" evidence="8">
    <location>
        <begin position="57"/>
        <end position="81"/>
    </location>
</feature>
<keyword evidence="7 8" id="KW-0472">Membrane</keyword>
<keyword evidence="11" id="KW-1185">Reference proteome</keyword>
<evidence type="ECO:0000256" key="1">
    <source>
        <dbReference type="ARBA" id="ARBA00004651"/>
    </source>
</evidence>
<feature type="transmembrane region" description="Helical" evidence="8">
    <location>
        <begin position="417"/>
        <end position="438"/>
    </location>
</feature>
<evidence type="ECO:0000256" key="4">
    <source>
        <dbReference type="ARBA" id="ARBA00022475"/>
    </source>
</evidence>
<evidence type="ECO:0000256" key="5">
    <source>
        <dbReference type="ARBA" id="ARBA00022692"/>
    </source>
</evidence>
<dbReference type="InterPro" id="IPR004680">
    <property type="entry name" value="Cit_transptr-like_dom"/>
</dbReference>
<protein>
    <recommendedName>
        <fullName evidence="9">Citrate transporter-like domain-containing protein</fullName>
    </recommendedName>
</protein>
<comment type="similarity">
    <text evidence="2">Belongs to the CitM (TC 2.A.11) transporter family.</text>
</comment>
<feature type="domain" description="Citrate transporter-like" evidence="9">
    <location>
        <begin position="13"/>
        <end position="383"/>
    </location>
</feature>
<reference evidence="10 11" key="1">
    <citation type="submission" date="2018-02" db="EMBL/GenBank/DDBJ databases">
        <title>Genome sequence of Desulfovibrio carbinolicus DSM 3852.</title>
        <authorList>
            <person name="Wilbanks E."/>
            <person name="Skennerton C.T."/>
            <person name="Orphan V.J."/>
        </authorList>
    </citation>
    <scope>NUCLEOTIDE SEQUENCE [LARGE SCALE GENOMIC DNA]</scope>
    <source>
        <strain evidence="10 11">DSM 3852</strain>
    </source>
</reference>
<feature type="transmembrane region" description="Helical" evidence="8">
    <location>
        <begin position="173"/>
        <end position="192"/>
    </location>
</feature>
<evidence type="ECO:0000259" key="9">
    <source>
        <dbReference type="Pfam" id="PF03600"/>
    </source>
</evidence>
<accession>A0A4P6HP51</accession>
<dbReference type="PANTHER" id="PTHR43568:SF1">
    <property type="entry name" value="P PROTEIN"/>
    <property type="match status" value="1"/>
</dbReference>
<evidence type="ECO:0000256" key="6">
    <source>
        <dbReference type="ARBA" id="ARBA00022989"/>
    </source>
</evidence>
<dbReference type="OrthoDB" id="9765532at2"/>
<evidence type="ECO:0000256" key="3">
    <source>
        <dbReference type="ARBA" id="ARBA00022448"/>
    </source>
</evidence>
<name>A0A4P6HP51_9BACT</name>
<proteinExistence type="inferred from homology"/>
<dbReference type="GO" id="GO:0015105">
    <property type="term" value="F:arsenite transmembrane transporter activity"/>
    <property type="evidence" value="ECO:0007669"/>
    <property type="project" value="InterPro"/>
</dbReference>
<keyword evidence="3" id="KW-0813">Transport</keyword>
<dbReference type="EMBL" id="CP026538">
    <property type="protein sequence ID" value="QAZ68875.1"/>
    <property type="molecule type" value="Genomic_DNA"/>
</dbReference>
<gene>
    <name evidence="10" type="ORF">C3Y92_17200</name>
</gene>
<dbReference type="InterPro" id="IPR051475">
    <property type="entry name" value="Diverse_Ion_Transporter"/>
</dbReference>
<dbReference type="AlphaFoldDB" id="A0A4P6HP51"/>
<dbReference type="KEGG" id="dcb:C3Y92_17200"/>
<evidence type="ECO:0000313" key="10">
    <source>
        <dbReference type="EMBL" id="QAZ68875.1"/>
    </source>
</evidence>
<evidence type="ECO:0000256" key="7">
    <source>
        <dbReference type="ARBA" id="ARBA00023136"/>
    </source>
</evidence>
<evidence type="ECO:0000256" key="8">
    <source>
        <dbReference type="SAM" id="Phobius"/>
    </source>
</evidence>
<dbReference type="InterPro" id="IPR000802">
    <property type="entry name" value="Arsenical_pump_ArsB"/>
</dbReference>
<organism evidence="10 11">
    <name type="scientific">Solidesulfovibrio carbinolicus</name>
    <dbReference type="NCBI Taxonomy" id="296842"/>
    <lineage>
        <taxon>Bacteria</taxon>
        <taxon>Pseudomonadati</taxon>
        <taxon>Thermodesulfobacteriota</taxon>
        <taxon>Desulfovibrionia</taxon>
        <taxon>Desulfovibrionales</taxon>
        <taxon>Desulfovibrionaceae</taxon>
        <taxon>Solidesulfovibrio</taxon>
    </lineage>
</organism>
<feature type="transmembrane region" description="Helical" evidence="8">
    <location>
        <begin position="318"/>
        <end position="335"/>
    </location>
</feature>
<sequence length="445" mass="47654">MFWIATAIFVGAYAVIVSEKINKTKVALFGAALTLAAKVLTQHDAFHDADLGVDWNVIFLLISMMIMVNIMTKTGVFQYVAVRAAKIARGEPFAIMAIFAVVTAVASALLDNVTTVLLLAPVTLLVAKELEIDPVPFLITEALASNIGGTATLIGDPPNIMIASKAGLDFMDFIVHLAPAIVVIMFAWMFVWKLVFGQRLHVGPAQKARILAMDEGALIRDPALLKKSGLILGLTILGFTLHGFLGFEPATIALLGASTLLLVSGEDPQKVFEDVEWPTIFFFIGLFIIIGGTVKAGLIEVFSQKVIALTHPTKDSMLVLSMVMVWFSGIASAIVDNIPFVATMNPLLAELAEKVLGPETGLTGPALYTHPTMLPVWWSLALGACLGGNGTAIGASANVIVVGLSEKAGHKITFARFFKYGAPVTLGTITISMGYIYLRYYVLGW</sequence>
<feature type="transmembrane region" description="Helical" evidence="8">
    <location>
        <begin position="93"/>
        <end position="110"/>
    </location>
</feature>